<dbReference type="AlphaFoldDB" id="A0A6N4TIP9"/>
<gene>
    <name evidence="4" type="ORF">Aargi30884_16310</name>
</gene>
<accession>A0A6N4TIP9</accession>
<dbReference type="Proteomes" id="UP000464754">
    <property type="component" value="Chromosome"/>
</dbReference>
<evidence type="ECO:0000313" key="4">
    <source>
        <dbReference type="EMBL" id="BBK22728.1"/>
    </source>
</evidence>
<feature type="domain" description="Tail sheath protein subtilisin-like" evidence="2">
    <location>
        <begin position="83"/>
        <end position="224"/>
    </location>
</feature>
<evidence type="ECO:0000259" key="3">
    <source>
        <dbReference type="Pfam" id="PF17482"/>
    </source>
</evidence>
<name>A0A6N4TIP9_9FIRM</name>
<feature type="domain" description="Tail sheath protein C-terminal" evidence="3">
    <location>
        <begin position="229"/>
        <end position="350"/>
    </location>
</feature>
<dbReference type="InterPro" id="IPR020287">
    <property type="entry name" value="Tail_sheath_C"/>
</dbReference>
<proteinExistence type="inferred from homology"/>
<evidence type="ECO:0000259" key="2">
    <source>
        <dbReference type="Pfam" id="PF04984"/>
    </source>
</evidence>
<comment type="similarity">
    <text evidence="1">Belongs to the myoviridae tail sheath protein family.</text>
</comment>
<dbReference type="Pfam" id="PF04984">
    <property type="entry name" value="Phage_sheath_1"/>
    <property type="match status" value="1"/>
</dbReference>
<reference evidence="5" key="1">
    <citation type="submission" date="2019-05" db="EMBL/GenBank/DDBJ databases">
        <title>Complete genome sequencing of Absiella argi strain JCM 30884.</title>
        <authorList>
            <person name="Sakamoto M."/>
            <person name="Murakami T."/>
            <person name="Mori H."/>
        </authorList>
    </citation>
    <scope>NUCLEOTIDE SEQUENCE [LARGE SCALE GENOMIC DNA]</scope>
    <source>
        <strain evidence="5">JCM 30884</strain>
    </source>
</reference>
<dbReference type="EMBL" id="AP019695">
    <property type="protein sequence ID" value="BBK22728.1"/>
    <property type="molecule type" value="Genomic_DNA"/>
</dbReference>
<dbReference type="Gene3D" id="3.30.1370.220">
    <property type="match status" value="1"/>
</dbReference>
<evidence type="ECO:0000313" key="5">
    <source>
        <dbReference type="Proteomes" id="UP000464754"/>
    </source>
</evidence>
<dbReference type="Pfam" id="PF17482">
    <property type="entry name" value="Phage_sheath_1C"/>
    <property type="match status" value="1"/>
</dbReference>
<dbReference type="KEGG" id="aarg:Aargi30884_16310"/>
<dbReference type="RefSeq" id="WP_163052009.1">
    <property type="nucleotide sequence ID" value="NZ_AP019695.1"/>
</dbReference>
<dbReference type="InterPro" id="IPR035089">
    <property type="entry name" value="Phage_sheath_subtilisin"/>
</dbReference>
<keyword evidence="5" id="KW-1185">Reference proteome</keyword>
<dbReference type="Gene3D" id="3.40.50.11790">
    <property type="match status" value="1"/>
</dbReference>
<evidence type="ECO:0000256" key="1">
    <source>
        <dbReference type="ARBA" id="ARBA00008005"/>
    </source>
</evidence>
<organism evidence="4 5">
    <name type="scientific">Amedibacterium intestinale</name>
    <dbReference type="NCBI Taxonomy" id="2583452"/>
    <lineage>
        <taxon>Bacteria</taxon>
        <taxon>Bacillati</taxon>
        <taxon>Bacillota</taxon>
        <taxon>Erysipelotrichia</taxon>
        <taxon>Erysipelotrichales</taxon>
        <taxon>Erysipelotrichaceae</taxon>
        <taxon>Amedibacterium</taxon>
    </lineage>
</organism>
<sequence>MKLPQILIEFKSKAQSIIQRSERGIVAIILKDDTEGAEPFKIYKSLNDVEFTKMTATNYEYMKMIFEGAPYKVIAVTIATASESYSEALKKLENYKWNYLTVPSADTEASTVISSWIKEQRGKNKTFKAVLAKTKADCEGVINFTTDNILSTIVGERKISAAEYCSRIAGIVAGLSLERSLTYYALNDIVSADIADDPDALVEAGELIVIFDGEKYKIGRGINSLTTGTNEDLKKIKIIEGKDMVFEDIKSTFENKYIGQVINDYDNKQNLVAAIIAYYKSIEGNVLDRNYDNTCAVDAQAQRDYLEQAGEDTESMSDEQILQANTGSHVYLSSSIKFVDAMEDLHMGINM</sequence>
<protein>
    <submittedName>
        <fullName evidence="4">Phage portal protein</fullName>
    </submittedName>
</protein>